<keyword evidence="1" id="KW-0472">Membrane</keyword>
<feature type="transmembrane region" description="Helical" evidence="1">
    <location>
        <begin position="53"/>
        <end position="75"/>
    </location>
</feature>
<keyword evidence="1" id="KW-1133">Transmembrane helix</keyword>
<comment type="caution">
    <text evidence="2">The sequence shown here is derived from an EMBL/GenBank/DDBJ whole genome shotgun (WGS) entry which is preliminary data.</text>
</comment>
<evidence type="ECO:0000313" key="3">
    <source>
        <dbReference type="Proteomes" id="UP000886653"/>
    </source>
</evidence>
<evidence type="ECO:0000313" key="2">
    <source>
        <dbReference type="EMBL" id="KAG0144870.1"/>
    </source>
</evidence>
<reference evidence="2" key="1">
    <citation type="submission" date="2013-11" db="EMBL/GenBank/DDBJ databases">
        <title>Genome sequence of the fusiform rust pathogen reveals effectors for host alternation and coevolution with pine.</title>
        <authorList>
            <consortium name="DOE Joint Genome Institute"/>
            <person name="Smith K."/>
            <person name="Pendleton A."/>
            <person name="Kubisiak T."/>
            <person name="Anderson C."/>
            <person name="Salamov A."/>
            <person name="Aerts A."/>
            <person name="Riley R."/>
            <person name="Clum A."/>
            <person name="Lindquist E."/>
            <person name="Ence D."/>
            <person name="Campbell M."/>
            <person name="Kronenberg Z."/>
            <person name="Feau N."/>
            <person name="Dhillon B."/>
            <person name="Hamelin R."/>
            <person name="Burleigh J."/>
            <person name="Smith J."/>
            <person name="Yandell M."/>
            <person name="Nelson C."/>
            <person name="Grigoriev I."/>
            <person name="Davis J."/>
        </authorList>
    </citation>
    <scope>NUCLEOTIDE SEQUENCE</scope>
    <source>
        <strain evidence="2">G11</strain>
    </source>
</reference>
<keyword evidence="1" id="KW-0812">Transmembrane</keyword>
<dbReference type="AlphaFoldDB" id="A0A9P6NDR4"/>
<evidence type="ECO:0000256" key="1">
    <source>
        <dbReference type="SAM" id="Phobius"/>
    </source>
</evidence>
<organism evidence="2 3">
    <name type="scientific">Cronartium quercuum f. sp. fusiforme G11</name>
    <dbReference type="NCBI Taxonomy" id="708437"/>
    <lineage>
        <taxon>Eukaryota</taxon>
        <taxon>Fungi</taxon>
        <taxon>Dikarya</taxon>
        <taxon>Basidiomycota</taxon>
        <taxon>Pucciniomycotina</taxon>
        <taxon>Pucciniomycetes</taxon>
        <taxon>Pucciniales</taxon>
        <taxon>Coleosporiaceae</taxon>
        <taxon>Cronartium</taxon>
    </lineage>
</organism>
<sequence>MLTADDLFDVGIYKEAIPPSSHWLLLSEIPLLSDVGIHSEAIPPLFSKLGEFWLTHCLYCSGVYMSLVISFIVWIPPLNECFFISILTK</sequence>
<dbReference type="EMBL" id="MU167287">
    <property type="protein sequence ID" value="KAG0144870.1"/>
    <property type="molecule type" value="Genomic_DNA"/>
</dbReference>
<gene>
    <name evidence="2" type="ORF">CROQUDRAFT_659417</name>
</gene>
<name>A0A9P6NDR4_9BASI</name>
<dbReference type="Proteomes" id="UP000886653">
    <property type="component" value="Unassembled WGS sequence"/>
</dbReference>
<keyword evidence="3" id="KW-1185">Reference proteome</keyword>
<proteinExistence type="predicted"/>
<protein>
    <submittedName>
        <fullName evidence="2">Uncharacterized protein</fullName>
    </submittedName>
</protein>
<accession>A0A9P6NDR4</accession>